<dbReference type="RefSeq" id="WP_065308971.1">
    <property type="nucleotide sequence ID" value="NZ_LOCQ01000058.1"/>
</dbReference>
<organism evidence="1 2">
    <name type="scientific">Janthinobacterium psychrotolerans</name>
    <dbReference type="NCBI Taxonomy" id="1747903"/>
    <lineage>
        <taxon>Bacteria</taxon>
        <taxon>Pseudomonadati</taxon>
        <taxon>Pseudomonadota</taxon>
        <taxon>Betaproteobacteria</taxon>
        <taxon>Burkholderiales</taxon>
        <taxon>Oxalobacteraceae</taxon>
        <taxon>Janthinobacterium</taxon>
    </lineage>
</organism>
<evidence type="ECO:0000313" key="1">
    <source>
        <dbReference type="EMBL" id="OBV38079.1"/>
    </source>
</evidence>
<reference evidence="1 2" key="1">
    <citation type="submission" date="2016-04" db="EMBL/GenBank/DDBJ databases">
        <title>Draft genome sequence of Janthinobacterium psychrotolerans sp. nov., isolated from freshwater sediments in Denmark.</title>
        <authorList>
            <person name="Gong X."/>
            <person name="Skrivergaard S."/>
            <person name="Korsgaard B.S."/>
            <person name="Schreiber L."/>
            <person name="Marshall I.P."/>
            <person name="Finster K."/>
            <person name="Schramm A."/>
        </authorList>
    </citation>
    <scope>NUCLEOTIDE SEQUENCE [LARGE SCALE GENOMIC DNA]</scope>
    <source>
        <strain evidence="1 2">S3-2</strain>
    </source>
</reference>
<accession>A0A1A7BZ97</accession>
<name>A0A1A7BZ97_9BURK</name>
<dbReference type="Proteomes" id="UP000092713">
    <property type="component" value="Unassembled WGS sequence"/>
</dbReference>
<comment type="caution">
    <text evidence="1">The sequence shown here is derived from an EMBL/GenBank/DDBJ whole genome shotgun (WGS) entry which is preliminary data.</text>
</comment>
<dbReference type="AlphaFoldDB" id="A0A1A7BZ97"/>
<dbReference type="EMBL" id="LOCQ01000058">
    <property type="protein sequence ID" value="OBV38079.1"/>
    <property type="molecule type" value="Genomic_DNA"/>
</dbReference>
<evidence type="ECO:0000313" key="2">
    <source>
        <dbReference type="Proteomes" id="UP000092713"/>
    </source>
</evidence>
<dbReference type="OrthoDB" id="9255804at2"/>
<dbReference type="STRING" id="1747903.ASR47_100532"/>
<sequence length="107" mass="11944">MNRDDYLMRAYEFAPRGQALPQTKLTDDQVREIRSAQEKRQDLRAHIRDNLSNEALAARMGVHVRTVEKVLAGETWAHLIATQPRLEGEPLAAALFGAARAQEGGHA</sequence>
<keyword evidence="2" id="KW-1185">Reference proteome</keyword>
<gene>
    <name evidence="1" type="ORF">ASR47_100532</name>
</gene>
<protein>
    <submittedName>
        <fullName evidence="1">Uncharacterized protein</fullName>
    </submittedName>
</protein>
<proteinExistence type="predicted"/>